<dbReference type="Pfam" id="PF00528">
    <property type="entry name" value="BPD_transp_1"/>
    <property type="match status" value="1"/>
</dbReference>
<comment type="caution">
    <text evidence="9">The sequence shown here is derived from an EMBL/GenBank/DDBJ whole genome shotgun (WGS) entry which is preliminary data.</text>
</comment>
<sequence>MKSKKLDIPYILLFTTMLVASALMFIPYLWMALLSVKSNMEIMMNPTALVPENPTVEGYRTVLQEAPFMRWFMNSVITSAIITIGLLFSSSLAGYIFAKFHFRGSKTILVVIMATMMVPFQVVMIPIYLIISRLGLINHLAAIVIPSLVGAFGIYLCKQFIEGIPKDLIEASRIDGASETRTYASLILPQITPVLSALGIFTFMGAWNNYLWPLIVLNDESKMTVPLALVFFNSRHTVNYNVVMSAAVLIMIPVIIVFLIFQKQFVKGLTLTGIK</sequence>
<dbReference type="Gene3D" id="1.10.3720.10">
    <property type="entry name" value="MetI-like"/>
    <property type="match status" value="1"/>
</dbReference>
<evidence type="ECO:0000313" key="9">
    <source>
        <dbReference type="EMBL" id="MBO7748351.1"/>
    </source>
</evidence>
<reference evidence="9 10" key="1">
    <citation type="submission" date="2021-03" db="EMBL/GenBank/DDBJ databases">
        <title>Paenibacillus artemisicola MWE-103 whole genome sequence.</title>
        <authorList>
            <person name="Ham Y.J."/>
        </authorList>
    </citation>
    <scope>NUCLEOTIDE SEQUENCE [LARGE SCALE GENOMIC DNA]</scope>
    <source>
        <strain evidence="9 10">MWE-103</strain>
    </source>
</reference>
<keyword evidence="10" id="KW-1185">Reference proteome</keyword>
<dbReference type="RefSeq" id="WP_208850921.1">
    <property type="nucleotide sequence ID" value="NZ_JAGGDJ010000054.1"/>
</dbReference>
<evidence type="ECO:0000256" key="6">
    <source>
        <dbReference type="ARBA" id="ARBA00023136"/>
    </source>
</evidence>
<evidence type="ECO:0000256" key="1">
    <source>
        <dbReference type="ARBA" id="ARBA00004651"/>
    </source>
</evidence>
<keyword evidence="5 7" id="KW-1133">Transmembrane helix</keyword>
<feature type="transmembrane region" description="Helical" evidence="7">
    <location>
        <begin position="108"/>
        <end position="131"/>
    </location>
</feature>
<dbReference type="InterPro" id="IPR035906">
    <property type="entry name" value="MetI-like_sf"/>
</dbReference>
<evidence type="ECO:0000256" key="3">
    <source>
        <dbReference type="ARBA" id="ARBA00022475"/>
    </source>
</evidence>
<evidence type="ECO:0000259" key="8">
    <source>
        <dbReference type="PROSITE" id="PS50928"/>
    </source>
</evidence>
<keyword evidence="6 7" id="KW-0472">Membrane</keyword>
<dbReference type="EMBL" id="JAGGDJ010000054">
    <property type="protein sequence ID" value="MBO7748351.1"/>
    <property type="molecule type" value="Genomic_DNA"/>
</dbReference>
<dbReference type="Proteomes" id="UP000670947">
    <property type="component" value="Unassembled WGS sequence"/>
</dbReference>
<name>A0ABS3WJ43_9BACL</name>
<comment type="subcellular location">
    <subcellularLocation>
        <location evidence="1 7">Cell membrane</location>
        <topology evidence="1 7">Multi-pass membrane protein</topology>
    </subcellularLocation>
</comment>
<evidence type="ECO:0000256" key="7">
    <source>
        <dbReference type="RuleBase" id="RU363032"/>
    </source>
</evidence>
<feature type="transmembrane region" description="Helical" evidence="7">
    <location>
        <begin position="183"/>
        <end position="207"/>
    </location>
</feature>
<proteinExistence type="inferred from homology"/>
<keyword evidence="4 7" id="KW-0812">Transmembrane</keyword>
<dbReference type="CDD" id="cd06261">
    <property type="entry name" value="TM_PBP2"/>
    <property type="match status" value="1"/>
</dbReference>
<feature type="transmembrane region" description="Helical" evidence="7">
    <location>
        <begin position="71"/>
        <end position="96"/>
    </location>
</feature>
<comment type="similarity">
    <text evidence="7">Belongs to the binding-protein-dependent transport system permease family.</text>
</comment>
<evidence type="ECO:0000313" key="10">
    <source>
        <dbReference type="Proteomes" id="UP000670947"/>
    </source>
</evidence>
<evidence type="ECO:0000256" key="2">
    <source>
        <dbReference type="ARBA" id="ARBA00022448"/>
    </source>
</evidence>
<feature type="domain" description="ABC transmembrane type-1" evidence="8">
    <location>
        <begin position="72"/>
        <end position="261"/>
    </location>
</feature>
<dbReference type="InterPro" id="IPR000515">
    <property type="entry name" value="MetI-like"/>
</dbReference>
<keyword evidence="3" id="KW-1003">Cell membrane</keyword>
<protein>
    <submittedName>
        <fullName evidence="9">Carbohydrate ABC transporter permease</fullName>
    </submittedName>
</protein>
<dbReference type="PROSITE" id="PS50928">
    <property type="entry name" value="ABC_TM1"/>
    <property type="match status" value="1"/>
</dbReference>
<feature type="transmembrane region" description="Helical" evidence="7">
    <location>
        <begin position="242"/>
        <end position="261"/>
    </location>
</feature>
<accession>A0ABS3WJ43</accession>
<feature type="transmembrane region" description="Helical" evidence="7">
    <location>
        <begin position="137"/>
        <end position="157"/>
    </location>
</feature>
<gene>
    <name evidence="9" type="ORF">I8J29_29615</name>
</gene>
<dbReference type="PANTHER" id="PTHR43744:SF12">
    <property type="entry name" value="ABC TRANSPORTER PERMEASE PROTEIN MG189-RELATED"/>
    <property type="match status" value="1"/>
</dbReference>
<keyword evidence="2 7" id="KW-0813">Transport</keyword>
<evidence type="ECO:0000256" key="5">
    <source>
        <dbReference type="ARBA" id="ARBA00022989"/>
    </source>
</evidence>
<feature type="transmembrane region" description="Helical" evidence="7">
    <location>
        <begin position="12"/>
        <end position="33"/>
    </location>
</feature>
<dbReference type="PANTHER" id="PTHR43744">
    <property type="entry name" value="ABC TRANSPORTER PERMEASE PROTEIN MG189-RELATED-RELATED"/>
    <property type="match status" value="1"/>
</dbReference>
<organism evidence="9 10">
    <name type="scientific">Paenibacillus artemisiicola</name>
    <dbReference type="NCBI Taxonomy" id="1172618"/>
    <lineage>
        <taxon>Bacteria</taxon>
        <taxon>Bacillati</taxon>
        <taxon>Bacillota</taxon>
        <taxon>Bacilli</taxon>
        <taxon>Bacillales</taxon>
        <taxon>Paenibacillaceae</taxon>
        <taxon>Paenibacillus</taxon>
    </lineage>
</organism>
<evidence type="ECO:0000256" key="4">
    <source>
        <dbReference type="ARBA" id="ARBA00022692"/>
    </source>
</evidence>
<dbReference type="SUPFAM" id="SSF161098">
    <property type="entry name" value="MetI-like"/>
    <property type="match status" value="1"/>
</dbReference>